<geneLocation type="plasmid" evidence="3 4">
    <name>unnamed1</name>
</geneLocation>
<feature type="transmembrane region" description="Helical" evidence="1">
    <location>
        <begin position="21"/>
        <end position="40"/>
    </location>
</feature>
<feature type="transmembrane region" description="Helical" evidence="1">
    <location>
        <begin position="99"/>
        <end position="120"/>
    </location>
</feature>
<keyword evidence="1" id="KW-1133">Transmembrane helix</keyword>
<reference evidence="2" key="1">
    <citation type="journal article" date="2016" name="Biosci. Biotechnol. Biochem.">
        <title>Bioconversion of AHX to AOH by resting cells of Burkholderia contaminans CH-1.</title>
        <authorList>
            <person name="Choi J.H."/>
            <person name="Kikuchi A."/>
            <person name="Pumkaeo P."/>
            <person name="Hirai H."/>
            <person name="Tokuyama S."/>
            <person name="Kawagishi H."/>
        </authorList>
    </citation>
    <scope>NUCLEOTIDE SEQUENCE</scope>
    <source>
        <strain evidence="2">CH-1</strain>
        <plasmid evidence="2">pBC453</plasmid>
    </source>
</reference>
<evidence type="ECO:0000313" key="2">
    <source>
        <dbReference type="EMBL" id="BBA45537.1"/>
    </source>
</evidence>
<dbReference type="RefSeq" id="WP_046543826.1">
    <property type="nucleotide sequence ID" value="NZ_AP018360.1"/>
</dbReference>
<evidence type="ECO:0000313" key="4">
    <source>
        <dbReference type="Proteomes" id="UP001220209"/>
    </source>
</evidence>
<dbReference type="EMBL" id="AP018360">
    <property type="protein sequence ID" value="BBA45537.1"/>
    <property type="molecule type" value="Genomic_DNA"/>
</dbReference>
<dbReference type="EMBL" id="CP090643">
    <property type="protein sequence ID" value="WFN23366.1"/>
    <property type="molecule type" value="Genomic_DNA"/>
</dbReference>
<name>A0A286P6S3_9BURK</name>
<evidence type="ECO:0000256" key="1">
    <source>
        <dbReference type="SAM" id="Phobius"/>
    </source>
</evidence>
<geneLocation type="plasmid" evidence="2">
    <name>pBC453</name>
</geneLocation>
<keyword evidence="1" id="KW-0812">Transmembrane</keyword>
<dbReference type="Proteomes" id="UP001220209">
    <property type="component" value="Plasmid unnamed1"/>
</dbReference>
<keyword evidence="2" id="KW-0614">Plasmid</keyword>
<sequence>MNSFFRHTVDDKPISPSRAERFLSLIAGASLIPVMVLQMVEAVPAHALQEALQGRGMPSLEAIGTVIDRLFAPLRGVAGMSNSQIAAVVELVSNWGASAVYYGALMLCVGSLAGSAMLAMRRDQKRVTSRMGDARSW</sequence>
<reference evidence="2" key="2">
    <citation type="journal article" date="2017" name="Genome Announc.">
        <title>High-Quality Draft Genome Sequence of Burkholderia contaminans CH-1, a Gram-Negative Bacterium That Metabolizes 2-Azahypoxanthine, a Plant Growth-Regulating Compound.</title>
        <authorList>
            <person name="Choi J.-H."/>
            <person name="Sugiura H."/>
            <person name="Moriuchi R."/>
            <person name="Kawagishi H."/>
            <person name="Dohra H."/>
        </authorList>
    </citation>
    <scope>NUCLEOTIDE SEQUENCE</scope>
    <source>
        <strain evidence="2">CH-1</strain>
        <plasmid evidence="2">pBC453</plasmid>
    </source>
</reference>
<keyword evidence="1" id="KW-0472">Membrane</keyword>
<reference evidence="3 4" key="3">
    <citation type="submission" date="2021-12" db="EMBL/GenBank/DDBJ databases">
        <title>Genomic and phenotypic characterization of three Burkholderia contaminans isolates recovered from different sources.</title>
        <authorList>
            <person name="Lopez De Volder A."/>
            <person name="Fan Y."/>
            <person name="Nunvar J."/>
            <person name="Herrera T."/>
            <person name="Timp W."/>
            <person name="Degrossi J."/>
        </authorList>
    </citation>
    <scope>NUCLEOTIDE SEQUENCE [LARGE SCALE GENOMIC DNA]</scope>
    <source>
        <strain evidence="3 4">LMG 23361</strain>
        <plasmid evidence="3 4">unnamed1</plasmid>
    </source>
</reference>
<dbReference type="AlphaFoldDB" id="A0A286P6S3"/>
<accession>A0A286P6S3</accession>
<proteinExistence type="predicted"/>
<dbReference type="OrthoDB" id="9887101at2"/>
<evidence type="ECO:0000313" key="3">
    <source>
        <dbReference type="EMBL" id="WFN23366.1"/>
    </source>
</evidence>
<organism evidence="2">
    <name type="scientific">Burkholderia contaminans</name>
    <dbReference type="NCBI Taxonomy" id="488447"/>
    <lineage>
        <taxon>Bacteria</taxon>
        <taxon>Pseudomonadati</taxon>
        <taxon>Pseudomonadota</taxon>
        <taxon>Betaproteobacteria</taxon>
        <taxon>Burkholderiales</taxon>
        <taxon>Burkholderiaceae</taxon>
        <taxon>Burkholderia</taxon>
        <taxon>Burkholderia cepacia complex</taxon>
    </lineage>
</organism>
<protein>
    <submittedName>
        <fullName evidence="2">Uncharacterized protein</fullName>
    </submittedName>
</protein>
<gene>
    <name evidence="2" type="ORF">BCCH1_80480</name>
    <name evidence="3" type="ORF">LXE91_40250</name>
</gene>